<evidence type="ECO:0000259" key="3">
    <source>
        <dbReference type="PROSITE" id="PS50222"/>
    </source>
</evidence>
<dbReference type="eggNOG" id="KOG0027">
    <property type="taxonomic scope" value="Eukaryota"/>
</dbReference>
<organism evidence="4 5">
    <name type="scientific">Allomyces macrogynus (strain ATCC 38327)</name>
    <name type="common">Allomyces javanicus var. macrogynus</name>
    <dbReference type="NCBI Taxonomy" id="578462"/>
    <lineage>
        <taxon>Eukaryota</taxon>
        <taxon>Fungi</taxon>
        <taxon>Fungi incertae sedis</taxon>
        <taxon>Blastocladiomycota</taxon>
        <taxon>Blastocladiomycetes</taxon>
        <taxon>Blastocladiales</taxon>
        <taxon>Blastocladiaceae</taxon>
        <taxon>Allomyces</taxon>
    </lineage>
</organism>
<dbReference type="VEuPathDB" id="FungiDB:AMAG_06764"/>
<proteinExistence type="predicted"/>
<feature type="domain" description="EF-hand" evidence="3">
    <location>
        <begin position="76"/>
        <end position="111"/>
    </location>
</feature>
<dbReference type="SUPFAM" id="SSF47473">
    <property type="entry name" value="EF-hand"/>
    <property type="match status" value="1"/>
</dbReference>
<gene>
    <name evidence="4" type="ORF">AMAG_06764</name>
</gene>
<evidence type="ECO:0000256" key="2">
    <source>
        <dbReference type="ARBA" id="ARBA00022837"/>
    </source>
</evidence>
<evidence type="ECO:0000313" key="4">
    <source>
        <dbReference type="EMBL" id="KNE61003.1"/>
    </source>
</evidence>
<dbReference type="CDD" id="cd00051">
    <property type="entry name" value="EFh"/>
    <property type="match status" value="2"/>
</dbReference>
<reference evidence="5" key="2">
    <citation type="submission" date="2009-11" db="EMBL/GenBank/DDBJ databases">
        <title>The Genome Sequence of Allomyces macrogynus strain ATCC 38327.</title>
        <authorList>
            <consortium name="The Broad Institute Genome Sequencing Platform"/>
            <person name="Russ C."/>
            <person name="Cuomo C."/>
            <person name="Shea T."/>
            <person name="Young S.K."/>
            <person name="Zeng Q."/>
            <person name="Koehrsen M."/>
            <person name="Haas B."/>
            <person name="Borodovsky M."/>
            <person name="Guigo R."/>
            <person name="Alvarado L."/>
            <person name="Berlin A."/>
            <person name="Borenstein D."/>
            <person name="Chen Z."/>
            <person name="Engels R."/>
            <person name="Freedman E."/>
            <person name="Gellesch M."/>
            <person name="Goldberg J."/>
            <person name="Griggs A."/>
            <person name="Gujja S."/>
            <person name="Heiman D."/>
            <person name="Hepburn T."/>
            <person name="Howarth C."/>
            <person name="Jen D."/>
            <person name="Larson L."/>
            <person name="Lewis B."/>
            <person name="Mehta T."/>
            <person name="Park D."/>
            <person name="Pearson M."/>
            <person name="Roberts A."/>
            <person name="Saif S."/>
            <person name="Shenoy N."/>
            <person name="Sisk P."/>
            <person name="Stolte C."/>
            <person name="Sykes S."/>
            <person name="Walk T."/>
            <person name="White J."/>
            <person name="Yandava C."/>
            <person name="Burger G."/>
            <person name="Gray M.W."/>
            <person name="Holland P.W.H."/>
            <person name="King N."/>
            <person name="Lang F.B.F."/>
            <person name="Roger A.J."/>
            <person name="Ruiz-Trillo I."/>
            <person name="Lander E."/>
            <person name="Nusbaum C."/>
        </authorList>
    </citation>
    <scope>NUCLEOTIDE SEQUENCE [LARGE SCALE GENOMIC DNA]</scope>
    <source>
        <strain evidence="5">ATCC 38327</strain>
    </source>
</reference>
<keyword evidence="2" id="KW-0106">Calcium</keyword>
<dbReference type="GO" id="GO:0005509">
    <property type="term" value="F:calcium ion binding"/>
    <property type="evidence" value="ECO:0007669"/>
    <property type="project" value="InterPro"/>
</dbReference>
<protein>
    <recommendedName>
        <fullName evidence="3">EF-hand domain-containing protein</fullName>
    </recommendedName>
</protein>
<dbReference type="InterPro" id="IPR050230">
    <property type="entry name" value="CALM/Myosin/TropC-like"/>
</dbReference>
<dbReference type="InterPro" id="IPR011992">
    <property type="entry name" value="EF-hand-dom_pair"/>
</dbReference>
<reference evidence="4 5" key="1">
    <citation type="submission" date="2009-11" db="EMBL/GenBank/DDBJ databases">
        <title>Annotation of Allomyces macrogynus ATCC 38327.</title>
        <authorList>
            <consortium name="The Broad Institute Genome Sequencing Platform"/>
            <person name="Russ C."/>
            <person name="Cuomo C."/>
            <person name="Burger G."/>
            <person name="Gray M.W."/>
            <person name="Holland P.W.H."/>
            <person name="King N."/>
            <person name="Lang F.B.F."/>
            <person name="Roger A.J."/>
            <person name="Ruiz-Trillo I."/>
            <person name="Young S.K."/>
            <person name="Zeng Q."/>
            <person name="Gargeya S."/>
            <person name="Fitzgerald M."/>
            <person name="Haas B."/>
            <person name="Abouelleil A."/>
            <person name="Alvarado L."/>
            <person name="Arachchi H.M."/>
            <person name="Berlin A."/>
            <person name="Chapman S.B."/>
            <person name="Gearin G."/>
            <person name="Goldberg J."/>
            <person name="Griggs A."/>
            <person name="Gujja S."/>
            <person name="Hansen M."/>
            <person name="Heiman D."/>
            <person name="Howarth C."/>
            <person name="Larimer J."/>
            <person name="Lui A."/>
            <person name="MacDonald P.J.P."/>
            <person name="McCowen C."/>
            <person name="Montmayeur A."/>
            <person name="Murphy C."/>
            <person name="Neiman D."/>
            <person name="Pearson M."/>
            <person name="Priest M."/>
            <person name="Roberts A."/>
            <person name="Saif S."/>
            <person name="Shea T."/>
            <person name="Sisk P."/>
            <person name="Stolte C."/>
            <person name="Sykes S."/>
            <person name="Wortman J."/>
            <person name="Nusbaum C."/>
            <person name="Birren B."/>
        </authorList>
    </citation>
    <scope>NUCLEOTIDE SEQUENCE [LARGE SCALE GENOMIC DNA]</scope>
    <source>
        <strain evidence="4 5">ATCC 38327</strain>
    </source>
</reference>
<dbReference type="GO" id="GO:0016460">
    <property type="term" value="C:myosin II complex"/>
    <property type="evidence" value="ECO:0007669"/>
    <property type="project" value="TreeGrafter"/>
</dbReference>
<evidence type="ECO:0000256" key="1">
    <source>
        <dbReference type="ARBA" id="ARBA00022737"/>
    </source>
</evidence>
<feature type="domain" description="EF-hand" evidence="3">
    <location>
        <begin position="6"/>
        <end position="41"/>
    </location>
</feature>
<dbReference type="Proteomes" id="UP000054350">
    <property type="component" value="Unassembled WGS sequence"/>
</dbReference>
<dbReference type="Pfam" id="PF13499">
    <property type="entry name" value="EF-hand_7"/>
    <property type="match status" value="2"/>
</dbReference>
<dbReference type="AlphaFoldDB" id="A0A0L0SEQ4"/>
<dbReference type="Gene3D" id="1.10.238.10">
    <property type="entry name" value="EF-hand"/>
    <property type="match status" value="2"/>
</dbReference>
<dbReference type="InterPro" id="IPR018247">
    <property type="entry name" value="EF_Hand_1_Ca_BS"/>
</dbReference>
<keyword evidence="1" id="KW-0677">Repeat</keyword>
<dbReference type="FunFam" id="1.10.238.10:FF:000001">
    <property type="entry name" value="Calmodulin 1"/>
    <property type="match status" value="1"/>
</dbReference>
<feature type="domain" description="EF-hand" evidence="3">
    <location>
        <begin position="112"/>
        <end position="147"/>
    </location>
</feature>
<keyword evidence="5" id="KW-1185">Reference proteome</keyword>
<dbReference type="STRING" id="578462.A0A0L0SEQ4"/>
<sequence>MTHIDEHTQQLKEAFAKFDTNNEGTITAAKLSAVMRSVGLSASDAEVQEMVTRVSPTGSVSLDQYLQLMHSMEDVDCEAGIKELYHTLDPEHKGSITPSEFRYALDSVGLKFTQDEVDEMLVAADVDGDGLINYEEFVKVLVTLGRP</sequence>
<dbReference type="PANTHER" id="PTHR23048">
    <property type="entry name" value="MYOSIN LIGHT CHAIN 1, 3"/>
    <property type="match status" value="1"/>
</dbReference>
<dbReference type="EMBL" id="GG745337">
    <property type="protein sequence ID" value="KNE61003.1"/>
    <property type="molecule type" value="Genomic_DNA"/>
</dbReference>
<accession>A0A0L0SEQ4</accession>
<dbReference type="InterPro" id="IPR002048">
    <property type="entry name" value="EF_hand_dom"/>
</dbReference>
<dbReference type="PROSITE" id="PS00018">
    <property type="entry name" value="EF_HAND_1"/>
    <property type="match status" value="1"/>
</dbReference>
<dbReference type="SMART" id="SM00054">
    <property type="entry name" value="EFh"/>
    <property type="match status" value="3"/>
</dbReference>
<evidence type="ECO:0000313" key="5">
    <source>
        <dbReference type="Proteomes" id="UP000054350"/>
    </source>
</evidence>
<name>A0A0L0SEQ4_ALLM3</name>
<dbReference type="PANTHER" id="PTHR23048:SF0">
    <property type="entry name" value="CALMODULIN LIKE 3"/>
    <property type="match status" value="1"/>
</dbReference>
<dbReference type="PROSITE" id="PS50222">
    <property type="entry name" value="EF_HAND_2"/>
    <property type="match status" value="3"/>
</dbReference>
<dbReference type="OrthoDB" id="26525at2759"/>